<proteinExistence type="predicted"/>
<dbReference type="EMBL" id="KZ805374">
    <property type="protein sequence ID" value="PVI00410.1"/>
    <property type="molecule type" value="Genomic_DNA"/>
</dbReference>
<evidence type="ECO:0000313" key="2">
    <source>
        <dbReference type="EMBL" id="PVI00410.1"/>
    </source>
</evidence>
<dbReference type="Proteomes" id="UP000244855">
    <property type="component" value="Unassembled WGS sequence"/>
</dbReference>
<sequence>MDAGAARAHTMLCPERASRIGYLHFCGTIYTNVAFVAEDSNGSMQVMGVRASELPADKETVISRSGECSYNNGNRSRTGTTPITTANTTTAITNNSTAAAGQRAIDGVRLATSLSSTGETKPWRVPTKDW</sequence>
<keyword evidence="3" id="KW-1185">Reference proteome</keyword>
<organism evidence="2 3">
    <name type="scientific">Periconia macrospinosa</name>
    <dbReference type="NCBI Taxonomy" id="97972"/>
    <lineage>
        <taxon>Eukaryota</taxon>
        <taxon>Fungi</taxon>
        <taxon>Dikarya</taxon>
        <taxon>Ascomycota</taxon>
        <taxon>Pezizomycotina</taxon>
        <taxon>Dothideomycetes</taxon>
        <taxon>Pleosporomycetidae</taxon>
        <taxon>Pleosporales</taxon>
        <taxon>Massarineae</taxon>
        <taxon>Periconiaceae</taxon>
        <taxon>Periconia</taxon>
    </lineage>
</organism>
<evidence type="ECO:0000256" key="1">
    <source>
        <dbReference type="SAM" id="MobiDB-lite"/>
    </source>
</evidence>
<dbReference type="AlphaFoldDB" id="A0A2V1DSV6"/>
<accession>A0A2V1DSV6</accession>
<feature type="region of interest" description="Disordered" evidence="1">
    <location>
        <begin position="65"/>
        <end position="90"/>
    </location>
</feature>
<gene>
    <name evidence="2" type="ORF">DM02DRAFT_655499</name>
</gene>
<name>A0A2V1DSV6_9PLEO</name>
<protein>
    <submittedName>
        <fullName evidence="2">Uncharacterized protein</fullName>
    </submittedName>
</protein>
<feature type="compositionally biased region" description="Polar residues" evidence="1">
    <location>
        <begin position="65"/>
        <end position="77"/>
    </location>
</feature>
<feature type="compositionally biased region" description="Low complexity" evidence="1">
    <location>
        <begin position="78"/>
        <end position="90"/>
    </location>
</feature>
<reference evidence="2 3" key="1">
    <citation type="journal article" date="2018" name="Sci. Rep.">
        <title>Comparative genomics provides insights into the lifestyle and reveals functional heterogeneity of dark septate endophytic fungi.</title>
        <authorList>
            <person name="Knapp D.G."/>
            <person name="Nemeth J.B."/>
            <person name="Barry K."/>
            <person name="Hainaut M."/>
            <person name="Henrissat B."/>
            <person name="Johnson J."/>
            <person name="Kuo A."/>
            <person name="Lim J.H.P."/>
            <person name="Lipzen A."/>
            <person name="Nolan M."/>
            <person name="Ohm R.A."/>
            <person name="Tamas L."/>
            <person name="Grigoriev I.V."/>
            <person name="Spatafora J.W."/>
            <person name="Nagy L.G."/>
            <person name="Kovacs G.M."/>
        </authorList>
    </citation>
    <scope>NUCLEOTIDE SEQUENCE [LARGE SCALE GENOMIC DNA]</scope>
    <source>
        <strain evidence="2 3">DSE2036</strain>
    </source>
</reference>
<evidence type="ECO:0000313" key="3">
    <source>
        <dbReference type="Proteomes" id="UP000244855"/>
    </source>
</evidence>